<comment type="caution">
    <text evidence="1">The sequence shown here is derived from an EMBL/GenBank/DDBJ whole genome shotgun (WGS) entry which is preliminary data.</text>
</comment>
<gene>
    <name evidence="1" type="ORF">HU200_015945</name>
</gene>
<dbReference type="EMBL" id="JACEFO010001605">
    <property type="protein sequence ID" value="KAF8731995.1"/>
    <property type="molecule type" value="Genomic_DNA"/>
</dbReference>
<proteinExistence type="predicted"/>
<dbReference type="Proteomes" id="UP000636709">
    <property type="component" value="Unassembled WGS sequence"/>
</dbReference>
<name>A0A835KIZ4_9POAL</name>
<evidence type="ECO:0000313" key="1">
    <source>
        <dbReference type="EMBL" id="KAF8731995.1"/>
    </source>
</evidence>
<dbReference type="AlphaFoldDB" id="A0A835KIZ4"/>
<keyword evidence="2" id="KW-1185">Reference proteome</keyword>
<protein>
    <submittedName>
        <fullName evidence="1">Uncharacterized protein</fullName>
    </submittedName>
</protein>
<sequence length="35" mass="3868">MLLPAELLSEVLLRLPSRRALPPPPRLPVMAVAHL</sequence>
<reference evidence="1" key="1">
    <citation type="submission" date="2020-07" db="EMBL/GenBank/DDBJ databases">
        <title>Genome sequence and genetic diversity analysis of an under-domesticated orphan crop, white fonio (Digitaria exilis).</title>
        <authorList>
            <person name="Bennetzen J.L."/>
            <person name="Chen S."/>
            <person name="Ma X."/>
            <person name="Wang X."/>
            <person name="Yssel A.E.J."/>
            <person name="Chaluvadi S.R."/>
            <person name="Johnson M."/>
            <person name="Gangashetty P."/>
            <person name="Hamidou F."/>
            <person name="Sanogo M.D."/>
            <person name="Zwaenepoel A."/>
            <person name="Wallace J."/>
            <person name="Van De Peer Y."/>
            <person name="Van Deynze A."/>
        </authorList>
    </citation>
    <scope>NUCLEOTIDE SEQUENCE</scope>
    <source>
        <tissue evidence="1">Leaves</tissue>
    </source>
</reference>
<accession>A0A835KIZ4</accession>
<evidence type="ECO:0000313" key="2">
    <source>
        <dbReference type="Proteomes" id="UP000636709"/>
    </source>
</evidence>
<organism evidence="1 2">
    <name type="scientific">Digitaria exilis</name>
    <dbReference type="NCBI Taxonomy" id="1010633"/>
    <lineage>
        <taxon>Eukaryota</taxon>
        <taxon>Viridiplantae</taxon>
        <taxon>Streptophyta</taxon>
        <taxon>Embryophyta</taxon>
        <taxon>Tracheophyta</taxon>
        <taxon>Spermatophyta</taxon>
        <taxon>Magnoliopsida</taxon>
        <taxon>Liliopsida</taxon>
        <taxon>Poales</taxon>
        <taxon>Poaceae</taxon>
        <taxon>PACMAD clade</taxon>
        <taxon>Panicoideae</taxon>
        <taxon>Panicodae</taxon>
        <taxon>Paniceae</taxon>
        <taxon>Anthephorinae</taxon>
        <taxon>Digitaria</taxon>
    </lineage>
</organism>